<feature type="non-terminal residue" evidence="2">
    <location>
        <position position="1"/>
    </location>
</feature>
<dbReference type="Proteomes" id="UP000726136">
    <property type="component" value="Unassembled WGS sequence"/>
</dbReference>
<organism evidence="2 3">
    <name type="scientific">Vibrio anguillarum</name>
    <name type="common">Listonella anguillarum</name>
    <dbReference type="NCBI Taxonomy" id="55601"/>
    <lineage>
        <taxon>Bacteria</taxon>
        <taxon>Pseudomonadati</taxon>
        <taxon>Pseudomonadota</taxon>
        <taxon>Gammaproteobacteria</taxon>
        <taxon>Vibrionales</taxon>
        <taxon>Vibrionaceae</taxon>
        <taxon>Vibrio</taxon>
    </lineage>
</organism>
<reference evidence="2 3" key="1">
    <citation type="journal article" date="2021" name="PeerJ">
        <title>Analysis of 44 Vibrio anguillarum genomes reveals high genetic diversity.</title>
        <authorList>
            <person name="Hansen M.J."/>
            <person name="Dalsgaard I."/>
        </authorList>
    </citation>
    <scope>NUCLEOTIDE SEQUENCE [LARGE SCALE GENOMIC DNA]</scope>
    <source>
        <strain evidence="2 3">040915-1/1B</strain>
    </source>
</reference>
<proteinExistence type="predicted"/>
<name>A0ABR9ZGG7_VIBAN</name>
<comment type="caution">
    <text evidence="2">The sequence shown here is derived from an EMBL/GenBank/DDBJ whole genome shotgun (WGS) entry which is preliminary data.</text>
</comment>
<keyword evidence="3" id="KW-1185">Reference proteome</keyword>
<dbReference type="Pfam" id="PF03432">
    <property type="entry name" value="Relaxase"/>
    <property type="match status" value="1"/>
</dbReference>
<feature type="domain" description="MobA/VirD2-like nuclease" evidence="1">
    <location>
        <begin position="2"/>
        <end position="90"/>
    </location>
</feature>
<gene>
    <name evidence="2" type="ORF">EAY46_30015</name>
</gene>
<protein>
    <submittedName>
        <fullName evidence="2">Conjugal transfer protein TrbI</fullName>
    </submittedName>
</protein>
<evidence type="ECO:0000259" key="1">
    <source>
        <dbReference type="Pfam" id="PF03432"/>
    </source>
</evidence>
<dbReference type="RefSeq" id="WP_194665228.1">
    <property type="nucleotide sequence ID" value="NZ_RDPI01001520.1"/>
</dbReference>
<dbReference type="EMBL" id="RDPI01001520">
    <property type="protein sequence ID" value="MBF4377214.1"/>
    <property type="molecule type" value="Genomic_DNA"/>
</dbReference>
<dbReference type="InterPro" id="IPR005094">
    <property type="entry name" value="Endonuclease_MobA/VirD2"/>
</dbReference>
<sequence>LTNCHADSVRDAISEVLATQQSNTRAKNDKTYHLIISFRSGEQLEQGVLSEIEKRVCDSLGFSDHQRISAVHNDTDNLHMHVAINKIHPTRH</sequence>
<evidence type="ECO:0000313" key="2">
    <source>
        <dbReference type="EMBL" id="MBF4377214.1"/>
    </source>
</evidence>
<evidence type="ECO:0000313" key="3">
    <source>
        <dbReference type="Proteomes" id="UP000726136"/>
    </source>
</evidence>
<accession>A0ABR9ZGG7</accession>
<feature type="non-terminal residue" evidence="2">
    <location>
        <position position="92"/>
    </location>
</feature>